<gene>
    <name evidence="1" type="ORF">BCF44_13183</name>
</gene>
<sequence length="55" mass="6470">MTRELRAWVREQGSTARIARKDTELTIAWLLGYRRRHDPAGLIQVMWPPVAEPRL</sequence>
<evidence type="ECO:0000313" key="2">
    <source>
        <dbReference type="Proteomes" id="UP000256269"/>
    </source>
</evidence>
<reference evidence="1 2" key="1">
    <citation type="submission" date="2018-08" db="EMBL/GenBank/DDBJ databases">
        <title>Genomic Encyclopedia of Archaeal and Bacterial Type Strains, Phase II (KMG-II): from individual species to whole genera.</title>
        <authorList>
            <person name="Goeker M."/>
        </authorList>
    </citation>
    <scope>NUCLEOTIDE SEQUENCE [LARGE SCALE GENOMIC DNA]</scope>
    <source>
        <strain evidence="1 2">DSM 45791</strain>
    </source>
</reference>
<dbReference type="EMBL" id="QUNO01000031">
    <property type="protein sequence ID" value="REH27028.1"/>
    <property type="molecule type" value="Genomic_DNA"/>
</dbReference>
<dbReference type="AlphaFoldDB" id="A0A3E0GV38"/>
<comment type="caution">
    <text evidence="1">The sequence shown here is derived from an EMBL/GenBank/DDBJ whole genome shotgun (WGS) entry which is preliminary data.</text>
</comment>
<keyword evidence="2" id="KW-1185">Reference proteome</keyword>
<proteinExistence type="predicted"/>
<protein>
    <submittedName>
        <fullName evidence="1">Uncharacterized protein</fullName>
    </submittedName>
</protein>
<name>A0A3E0GV38_9PSEU</name>
<organism evidence="1 2">
    <name type="scientific">Kutzneria buriramensis</name>
    <dbReference type="NCBI Taxonomy" id="1045776"/>
    <lineage>
        <taxon>Bacteria</taxon>
        <taxon>Bacillati</taxon>
        <taxon>Actinomycetota</taxon>
        <taxon>Actinomycetes</taxon>
        <taxon>Pseudonocardiales</taxon>
        <taxon>Pseudonocardiaceae</taxon>
        <taxon>Kutzneria</taxon>
    </lineage>
</organism>
<accession>A0A3E0GV38</accession>
<evidence type="ECO:0000313" key="1">
    <source>
        <dbReference type="EMBL" id="REH27028.1"/>
    </source>
</evidence>
<dbReference type="Proteomes" id="UP000256269">
    <property type="component" value="Unassembled WGS sequence"/>
</dbReference>